<dbReference type="InterPro" id="IPR041931">
    <property type="entry name" value="DNA_pol3_alpha_thumb_dom"/>
</dbReference>
<comment type="subcellular location">
    <subcellularLocation>
        <location evidence="1">Cytoplasm</location>
    </subcellularLocation>
</comment>
<evidence type="ECO:0000256" key="1">
    <source>
        <dbReference type="ARBA" id="ARBA00004496"/>
    </source>
</evidence>
<dbReference type="Gene3D" id="1.10.150.870">
    <property type="match status" value="1"/>
</dbReference>
<dbReference type="NCBIfam" id="NF005298">
    <property type="entry name" value="PRK06826.1"/>
    <property type="match status" value="1"/>
</dbReference>
<organism evidence="12 13">
    <name type="scientific">Clostridium tetani (strain Massachusetts / E88)</name>
    <dbReference type="NCBI Taxonomy" id="212717"/>
    <lineage>
        <taxon>Bacteria</taxon>
        <taxon>Bacillati</taxon>
        <taxon>Bacillota</taxon>
        <taxon>Clostridia</taxon>
        <taxon>Eubacteriales</taxon>
        <taxon>Clostridiaceae</taxon>
        <taxon>Clostridium</taxon>
    </lineage>
</organism>
<gene>
    <name evidence="12" type="ordered locus">CTC_02491</name>
</gene>
<dbReference type="GO" id="GO:0006260">
    <property type="term" value="P:DNA replication"/>
    <property type="evidence" value="ECO:0007669"/>
    <property type="project" value="UniProtKB-KW"/>
</dbReference>
<dbReference type="Proteomes" id="UP000001412">
    <property type="component" value="Chromosome"/>
</dbReference>
<dbReference type="InterPro" id="IPR004365">
    <property type="entry name" value="NA-bd_OB_tRNA"/>
</dbReference>
<dbReference type="InterPro" id="IPR004013">
    <property type="entry name" value="PHP_dom"/>
</dbReference>
<keyword evidence="6 12" id="KW-0548">Nucleotidyltransferase</keyword>
<dbReference type="Gene3D" id="1.10.10.1600">
    <property type="entry name" value="Bacterial DNA polymerase III alpha subunit, thumb domain"/>
    <property type="match status" value="1"/>
</dbReference>
<protein>
    <recommendedName>
        <fullName evidence="4">DNA polymerase III subunit alpha</fullName>
        <ecNumber evidence="3">2.7.7.7</ecNumber>
    </recommendedName>
</protein>
<keyword evidence="7" id="KW-0235">DNA replication</keyword>
<dbReference type="STRING" id="212717.CTC_02491"/>
<sequence length="1166" mass="133296">MGFMSHKEYNWISLHQHTEYSLLDSSAKITELIKKVKELGMKSIAITDHGVMYGCVEFYKEAIKEGIKPIIGCEIYVVPKSMHIKRVDNDNAIYHLVLLVKNDVGYRNLMEIVSKASIDGFYYKPRVDHEFLREHSEGLIASSACLGGEVQSYILKGNIEKAEKAALNYKEIFKEGFYLELQDHGMKEQVKVNNELIAMSKRLSIPLVATNDVHYIEKEDSRAHDILLCVQTGKTVEEENRMRYPTGEFYLKSPEEMYNLFSHVPEALENTIKIAEQCNFQYNFHESKLPTFPLPDKVDNYDYLRELCYEGLKEKYDTVDEKLKNRLEYELNVIKEMGYVDYFLIVWDFIRFAKEKDIMTGPGRGSGAGSIVAYTLGITKIDPIKYGLIFERFLNPERISMPDIDSDFCYERRQEVIDYVVEKYGENNVSQIATFGTMAARACIRDVGRAMNYSYVEVDKIAKMIPTVPGTSITIDKALQLNPELKAIYENDHRINDLINIAIKLEGLPRHTSTHAAGVVIASHPLVNYVPLQKNEGNIVTQFTMGTLEELGLLKMDFLGLRTLTVMRDAVAMIKENRGIDIDLDKLDFDDKEVYNMIGEGKTVGVFQLESDGMTSFMRELKPDSLEDIIAGISLYRPGPMAEIPKYISNKKNPEKIEYLTPRLEDILSVTYGCMVYQEQVMEVVRKLAGYSMGRSDLVRRAMSKKKHDVMEEERKNFVYGIIDESGNIEVPGCVRNGIDEKIGNKIFDSMLDFASYAFNKSHAAAYAVVAFQTGYLMRYYPTECIAAMLNSVMGNSEKVAYYTRYAKEEGMEVLPPNVNESYGKFTVKGNRIRFGLAAIKNVGLNAIENIVEARGKKGTFANLEDFCSKVDLSCINKRAMESLIKAGAFDNFQIFRSRMLAVHEKVLDSINNDKRKNIQGQVNLFEELEESSLEIQYPNINEFDKKNILSMEKEMTGLYLSGHPLDEYKNDFKNKVSINISDIVSDKGLEGDLIEGERKVKDGEKVIIGGIITNVNKKATRSNEMMAFIEVEDLYGTIEVIIFPKTLSKYKEIIFEDEIIILKGRVNLREGEEPKLICEDISLFSQYEEEKKIYIRIERKSDLKVSLSKLRIISNEHSGNTPVYLYIEQVKQTYKAKEELWLKDEIGVIDWMKRSFGGENVKITK</sequence>
<dbReference type="EMBL" id="AE015927">
    <property type="protein sequence ID" value="AAO36954.1"/>
    <property type="molecule type" value="Genomic_DNA"/>
</dbReference>
<dbReference type="PANTHER" id="PTHR32294:SF0">
    <property type="entry name" value="DNA POLYMERASE III SUBUNIT ALPHA"/>
    <property type="match status" value="1"/>
</dbReference>
<dbReference type="SMART" id="SM00481">
    <property type="entry name" value="POLIIIAc"/>
    <property type="match status" value="1"/>
</dbReference>
<dbReference type="Gene3D" id="2.40.50.140">
    <property type="entry name" value="Nucleic acid-binding proteins"/>
    <property type="match status" value="1"/>
</dbReference>
<dbReference type="PANTHER" id="PTHR32294">
    <property type="entry name" value="DNA POLYMERASE III SUBUNIT ALPHA"/>
    <property type="match status" value="1"/>
</dbReference>
<evidence type="ECO:0000256" key="2">
    <source>
        <dbReference type="ARBA" id="ARBA00009496"/>
    </source>
</evidence>
<dbReference type="EC" id="2.7.7.7" evidence="3"/>
<dbReference type="GO" id="GO:0003676">
    <property type="term" value="F:nucleic acid binding"/>
    <property type="evidence" value="ECO:0007669"/>
    <property type="project" value="InterPro"/>
</dbReference>
<dbReference type="InterPro" id="IPR040982">
    <property type="entry name" value="DNA_pol3_finger"/>
</dbReference>
<dbReference type="InterPro" id="IPR004805">
    <property type="entry name" value="DnaE2/DnaE/PolC"/>
</dbReference>
<dbReference type="CDD" id="cd04485">
    <property type="entry name" value="DnaE_OBF"/>
    <property type="match status" value="1"/>
</dbReference>
<evidence type="ECO:0000259" key="11">
    <source>
        <dbReference type="SMART" id="SM00481"/>
    </source>
</evidence>
<dbReference type="Pfam" id="PF14579">
    <property type="entry name" value="HHH_6"/>
    <property type="match status" value="1"/>
</dbReference>
<dbReference type="GO" id="GO:0008408">
    <property type="term" value="F:3'-5' exonuclease activity"/>
    <property type="evidence" value="ECO:0007669"/>
    <property type="project" value="InterPro"/>
</dbReference>
<dbReference type="InterPro" id="IPR029460">
    <property type="entry name" value="DNAPol_HHH"/>
</dbReference>
<comment type="function">
    <text evidence="9">DNA polymerase III is a complex, multichain enzyme responsible for most of the replicative synthesis in bacteria. This DNA polymerase also exhibits 3' to 5' exonuclease activity. The alpha chain is the DNA polymerase.</text>
</comment>
<dbReference type="NCBIfam" id="NF004226">
    <property type="entry name" value="PRK05673.1"/>
    <property type="match status" value="1"/>
</dbReference>
<dbReference type="Pfam" id="PF02811">
    <property type="entry name" value="PHP"/>
    <property type="match status" value="1"/>
</dbReference>
<name>Q890Z1_CLOTE</name>
<dbReference type="Pfam" id="PF17657">
    <property type="entry name" value="DNA_pol3_finger"/>
    <property type="match status" value="1"/>
</dbReference>
<feature type="domain" description="Polymerase/histidinol phosphatase N-terminal" evidence="11">
    <location>
        <begin position="12"/>
        <end position="79"/>
    </location>
</feature>
<evidence type="ECO:0000256" key="10">
    <source>
        <dbReference type="ARBA" id="ARBA00049244"/>
    </source>
</evidence>
<dbReference type="GO" id="GO:0005737">
    <property type="term" value="C:cytoplasm"/>
    <property type="evidence" value="ECO:0007669"/>
    <property type="project" value="UniProtKB-SubCell"/>
</dbReference>
<dbReference type="KEGG" id="ctc:CTC_02491"/>
<evidence type="ECO:0000256" key="3">
    <source>
        <dbReference type="ARBA" id="ARBA00012417"/>
    </source>
</evidence>
<dbReference type="GO" id="GO:0003887">
    <property type="term" value="F:DNA-directed DNA polymerase activity"/>
    <property type="evidence" value="ECO:0007669"/>
    <property type="project" value="UniProtKB-KW"/>
</dbReference>
<dbReference type="SUPFAM" id="SSF89550">
    <property type="entry name" value="PHP domain-like"/>
    <property type="match status" value="1"/>
</dbReference>
<dbReference type="Pfam" id="PF01336">
    <property type="entry name" value="tRNA_anti-codon"/>
    <property type="match status" value="1"/>
</dbReference>
<dbReference type="NCBIfam" id="TIGR00594">
    <property type="entry name" value="polc"/>
    <property type="match status" value="1"/>
</dbReference>
<accession>Q890Z1</accession>
<keyword evidence="8" id="KW-0239">DNA-directed DNA polymerase</keyword>
<keyword evidence="13" id="KW-1185">Reference proteome</keyword>
<reference evidence="12 13" key="1">
    <citation type="journal article" date="2003" name="Proc. Natl. Acad. Sci. U.S.A.">
        <title>The genome sequence of Clostridium tetani, the causative agent of tetanus disease.</title>
        <authorList>
            <person name="Brueggemann H."/>
            <person name="Baumer S."/>
            <person name="Fricke W.F."/>
            <person name="Wiezer A."/>
            <person name="Liesegang H."/>
            <person name="Decker I."/>
            <person name="Herzberg C."/>
            <person name="Martinez-Arias R."/>
            <person name="Merkl R."/>
            <person name="Henne A."/>
            <person name="Gottschalk G."/>
        </authorList>
    </citation>
    <scope>NUCLEOTIDE SEQUENCE [LARGE SCALE GENOMIC DNA]</scope>
    <source>
        <strain evidence="13">Massachusetts / E88</strain>
    </source>
</reference>
<evidence type="ECO:0000256" key="6">
    <source>
        <dbReference type="ARBA" id="ARBA00022695"/>
    </source>
</evidence>
<dbReference type="InterPro" id="IPR012340">
    <property type="entry name" value="NA-bd_OB-fold"/>
</dbReference>
<dbReference type="InterPro" id="IPR011708">
    <property type="entry name" value="DNA_pol3_alpha_NTPase_dom"/>
</dbReference>
<dbReference type="Pfam" id="PF07733">
    <property type="entry name" value="DNA_pol3_alpha"/>
    <property type="match status" value="1"/>
</dbReference>
<dbReference type="InterPro" id="IPR003141">
    <property type="entry name" value="Pol/His_phosphatase_N"/>
</dbReference>
<dbReference type="CDD" id="cd12113">
    <property type="entry name" value="PHP_PolIIIA_DnaE3"/>
    <property type="match status" value="1"/>
</dbReference>
<dbReference type="HOGENOM" id="CLU_001600_0_0_9"/>
<evidence type="ECO:0000256" key="5">
    <source>
        <dbReference type="ARBA" id="ARBA00022679"/>
    </source>
</evidence>
<evidence type="ECO:0000256" key="8">
    <source>
        <dbReference type="ARBA" id="ARBA00022932"/>
    </source>
</evidence>
<dbReference type="InterPro" id="IPR016195">
    <property type="entry name" value="Pol/histidinol_Pase-like"/>
</dbReference>
<evidence type="ECO:0000256" key="9">
    <source>
        <dbReference type="ARBA" id="ARBA00025611"/>
    </source>
</evidence>
<dbReference type="Gene3D" id="3.20.20.140">
    <property type="entry name" value="Metal-dependent hydrolases"/>
    <property type="match status" value="1"/>
</dbReference>
<evidence type="ECO:0000313" key="13">
    <source>
        <dbReference type="Proteomes" id="UP000001412"/>
    </source>
</evidence>
<comment type="catalytic activity">
    <reaction evidence="10">
        <text>DNA(n) + a 2'-deoxyribonucleoside 5'-triphosphate = DNA(n+1) + diphosphate</text>
        <dbReference type="Rhea" id="RHEA:22508"/>
        <dbReference type="Rhea" id="RHEA-COMP:17339"/>
        <dbReference type="Rhea" id="RHEA-COMP:17340"/>
        <dbReference type="ChEBI" id="CHEBI:33019"/>
        <dbReference type="ChEBI" id="CHEBI:61560"/>
        <dbReference type="ChEBI" id="CHEBI:173112"/>
        <dbReference type="EC" id="2.7.7.7"/>
    </reaction>
</comment>
<evidence type="ECO:0000313" key="12">
    <source>
        <dbReference type="EMBL" id="AAO36954.1"/>
    </source>
</evidence>
<evidence type="ECO:0000256" key="7">
    <source>
        <dbReference type="ARBA" id="ARBA00022705"/>
    </source>
</evidence>
<comment type="similarity">
    <text evidence="2">Belongs to the DNA polymerase type-C family. DnaE subfamily.</text>
</comment>
<keyword evidence="5 12" id="KW-0808">Transferase</keyword>
<dbReference type="AlphaFoldDB" id="Q890Z1"/>
<evidence type="ECO:0000256" key="4">
    <source>
        <dbReference type="ARBA" id="ARBA00019114"/>
    </source>
</evidence>
<proteinExistence type="inferred from homology"/>